<dbReference type="GO" id="GO:0016787">
    <property type="term" value="F:hydrolase activity"/>
    <property type="evidence" value="ECO:0007669"/>
    <property type="project" value="UniProtKB-KW"/>
</dbReference>
<dbReference type="PANTHER" id="PTHR43037">
    <property type="entry name" value="UNNAMED PRODUCT-RELATED"/>
    <property type="match status" value="1"/>
</dbReference>
<dbReference type="PANTHER" id="PTHR43037:SF5">
    <property type="entry name" value="FERULOYL ESTERASE"/>
    <property type="match status" value="1"/>
</dbReference>
<dbReference type="AlphaFoldDB" id="A0A917F0H3"/>
<organism evidence="3 4">
    <name type="scientific">Subtercola lobariae</name>
    <dbReference type="NCBI Taxonomy" id="1588641"/>
    <lineage>
        <taxon>Bacteria</taxon>
        <taxon>Bacillati</taxon>
        <taxon>Actinomycetota</taxon>
        <taxon>Actinomycetes</taxon>
        <taxon>Micrococcales</taxon>
        <taxon>Microbacteriaceae</taxon>
        <taxon>Subtercola</taxon>
    </lineage>
</organism>
<dbReference type="SUPFAM" id="SSF53474">
    <property type="entry name" value="alpha/beta-Hydrolases"/>
    <property type="match status" value="1"/>
</dbReference>
<evidence type="ECO:0000256" key="1">
    <source>
        <dbReference type="ARBA" id="ARBA00022729"/>
    </source>
</evidence>
<dbReference type="RefSeq" id="WP_188678720.1">
    <property type="nucleotide sequence ID" value="NZ_BMGP01000004.1"/>
</dbReference>
<comment type="caution">
    <text evidence="3">The sequence shown here is derived from an EMBL/GenBank/DDBJ whole genome shotgun (WGS) entry which is preliminary data.</text>
</comment>
<sequence>MITLEHLPAEHPGRALLTGRTIWFACKLDQRFSYGLYVPSSYTWQADLPIVVVVHSTNRDAQTERDTWADFAEEHQVIVFTPLFPAAIDHVDDLDSYKAIEYHGTRFDLILLSMLDEVAERWNADTRRFILAGHSGGAQFALRFLLLHPSRLTGVAVSAPGRITVIDDAWVWPRGVADLTTRFGIALAPRELSGVSVLLTAGDADLGTADLEAQNDPSQEGFGDSRVERLETLRENLEANRIDVTFTLVPESGHHGNPTLPVMQQFVAGLLP</sequence>
<accession>A0A917F0H3</accession>
<reference evidence="3 4" key="1">
    <citation type="journal article" date="2014" name="Int. J. Syst. Evol. Microbiol.">
        <title>Complete genome sequence of Corynebacterium casei LMG S-19264T (=DSM 44701T), isolated from a smear-ripened cheese.</title>
        <authorList>
            <consortium name="US DOE Joint Genome Institute (JGI-PGF)"/>
            <person name="Walter F."/>
            <person name="Albersmeier A."/>
            <person name="Kalinowski J."/>
            <person name="Ruckert C."/>
        </authorList>
    </citation>
    <scope>NUCLEOTIDE SEQUENCE [LARGE SCALE GENOMIC DNA]</scope>
    <source>
        <strain evidence="3 4">CGMCC 1.12976</strain>
    </source>
</reference>
<protein>
    <recommendedName>
        <fullName evidence="5">Alpha/beta hydrolase</fullName>
    </recommendedName>
</protein>
<evidence type="ECO:0000313" key="3">
    <source>
        <dbReference type="EMBL" id="GGF30598.1"/>
    </source>
</evidence>
<gene>
    <name evidence="3" type="ORF">GCM10011399_24810</name>
</gene>
<dbReference type="Gene3D" id="3.40.50.1820">
    <property type="entry name" value="alpha/beta hydrolase"/>
    <property type="match status" value="1"/>
</dbReference>
<evidence type="ECO:0008006" key="5">
    <source>
        <dbReference type="Google" id="ProtNLM"/>
    </source>
</evidence>
<dbReference type="EMBL" id="BMGP01000004">
    <property type="protein sequence ID" value="GGF30598.1"/>
    <property type="molecule type" value="Genomic_DNA"/>
</dbReference>
<keyword evidence="4" id="KW-1185">Reference proteome</keyword>
<evidence type="ECO:0000256" key="2">
    <source>
        <dbReference type="ARBA" id="ARBA00022801"/>
    </source>
</evidence>
<dbReference type="InterPro" id="IPR029058">
    <property type="entry name" value="AB_hydrolase_fold"/>
</dbReference>
<dbReference type="Proteomes" id="UP000598775">
    <property type="component" value="Unassembled WGS sequence"/>
</dbReference>
<evidence type="ECO:0000313" key="4">
    <source>
        <dbReference type="Proteomes" id="UP000598775"/>
    </source>
</evidence>
<keyword evidence="2" id="KW-0378">Hydrolase</keyword>
<dbReference type="InterPro" id="IPR050955">
    <property type="entry name" value="Plant_Biomass_Hydrol_Est"/>
</dbReference>
<name>A0A917F0H3_9MICO</name>
<keyword evidence="1" id="KW-0732">Signal</keyword>
<proteinExistence type="predicted"/>